<keyword evidence="3" id="KW-1185">Reference proteome</keyword>
<dbReference type="EMBL" id="JAUKTV010000003">
    <property type="protein sequence ID" value="KAK0741742.1"/>
    <property type="molecule type" value="Genomic_DNA"/>
</dbReference>
<proteinExistence type="predicted"/>
<organism evidence="2 3">
    <name type="scientific">Apiosordaria backusii</name>
    <dbReference type="NCBI Taxonomy" id="314023"/>
    <lineage>
        <taxon>Eukaryota</taxon>
        <taxon>Fungi</taxon>
        <taxon>Dikarya</taxon>
        <taxon>Ascomycota</taxon>
        <taxon>Pezizomycotina</taxon>
        <taxon>Sordariomycetes</taxon>
        <taxon>Sordariomycetidae</taxon>
        <taxon>Sordariales</taxon>
        <taxon>Lasiosphaeriaceae</taxon>
        <taxon>Apiosordaria</taxon>
    </lineage>
</organism>
<sequence length="346" mass="37895">MNGLEAWQTLLKGQSGKQPSASSALEPPTSAASTPWSSILGSSTSLSVVPVPQTAIPPPTTPMTTPSIWEPPSSSQATMSWRPVSPTAPAAASPSPMNPTLGMAHQQYQRSVTIAGSRSVHQQQQRSSAVPAFYSAHSRSTTLPSPFVHPQQQRVQTHTSSPLIHNQQQPAPTLPPSTWRHQQHHQLSNTTTTHPSPRVYQPAPHQTLSPLTPTTIMTPQYQQQQRPLHSPAQIPPLSLRAGFTYVYFRFATNEWWMITNGSTVGSNTHSKVHTKLGGIWTGSKANMNKLMDFVHSFRRWTGAGVPPDNFVWCAWMSEGENMMFAEKARGVRPGQLCPQLEGMPVV</sequence>
<feature type="compositionally biased region" description="Low complexity" evidence="1">
    <location>
        <begin position="27"/>
        <end position="38"/>
    </location>
</feature>
<feature type="compositionally biased region" description="Polar residues" evidence="1">
    <location>
        <begin position="155"/>
        <end position="171"/>
    </location>
</feature>
<feature type="region of interest" description="Disordered" evidence="1">
    <location>
        <begin position="1"/>
        <end position="38"/>
    </location>
</feature>
<feature type="compositionally biased region" description="Low complexity" evidence="1">
    <location>
        <begin position="85"/>
        <end position="95"/>
    </location>
</feature>
<evidence type="ECO:0000256" key="1">
    <source>
        <dbReference type="SAM" id="MobiDB-lite"/>
    </source>
</evidence>
<dbReference type="Proteomes" id="UP001172159">
    <property type="component" value="Unassembled WGS sequence"/>
</dbReference>
<feature type="compositionally biased region" description="Polar residues" evidence="1">
    <location>
        <begin position="185"/>
        <end position="195"/>
    </location>
</feature>
<comment type="caution">
    <text evidence="2">The sequence shown here is derived from an EMBL/GenBank/DDBJ whole genome shotgun (WGS) entry which is preliminary data.</text>
</comment>
<evidence type="ECO:0000313" key="3">
    <source>
        <dbReference type="Proteomes" id="UP001172159"/>
    </source>
</evidence>
<name>A0AA40ELU3_9PEZI</name>
<feature type="compositionally biased region" description="Polar residues" evidence="1">
    <location>
        <begin position="11"/>
        <end position="23"/>
    </location>
</feature>
<reference evidence="2" key="1">
    <citation type="submission" date="2023-06" db="EMBL/GenBank/DDBJ databases">
        <title>Genome-scale phylogeny and comparative genomics of the fungal order Sordariales.</title>
        <authorList>
            <consortium name="Lawrence Berkeley National Laboratory"/>
            <person name="Hensen N."/>
            <person name="Bonometti L."/>
            <person name="Westerberg I."/>
            <person name="Brannstrom I.O."/>
            <person name="Guillou S."/>
            <person name="Cros-Aarteil S."/>
            <person name="Calhoun S."/>
            <person name="Haridas S."/>
            <person name="Kuo A."/>
            <person name="Mondo S."/>
            <person name="Pangilinan J."/>
            <person name="Riley R."/>
            <person name="Labutti K."/>
            <person name="Andreopoulos B."/>
            <person name="Lipzen A."/>
            <person name="Chen C."/>
            <person name="Yanf M."/>
            <person name="Daum C."/>
            <person name="Ng V."/>
            <person name="Clum A."/>
            <person name="Steindorff A."/>
            <person name="Ohm R."/>
            <person name="Martin F."/>
            <person name="Silar P."/>
            <person name="Natvig D."/>
            <person name="Lalanne C."/>
            <person name="Gautier V."/>
            <person name="Ament-Velasquez S.L."/>
            <person name="Kruys A."/>
            <person name="Hutchinson M.I."/>
            <person name="Powell A.J."/>
            <person name="Barry K."/>
            <person name="Miller A.N."/>
            <person name="Grigoriev I.V."/>
            <person name="Debuchy R."/>
            <person name="Gladieux P."/>
            <person name="Thoren M.H."/>
            <person name="Johannesson H."/>
        </authorList>
    </citation>
    <scope>NUCLEOTIDE SEQUENCE</scope>
    <source>
        <strain evidence="2">CBS 540.89</strain>
    </source>
</reference>
<feature type="region of interest" description="Disordered" evidence="1">
    <location>
        <begin position="155"/>
        <end position="209"/>
    </location>
</feature>
<evidence type="ECO:0000313" key="2">
    <source>
        <dbReference type="EMBL" id="KAK0741742.1"/>
    </source>
</evidence>
<feature type="region of interest" description="Disordered" evidence="1">
    <location>
        <begin position="51"/>
        <end position="95"/>
    </location>
</feature>
<protein>
    <submittedName>
        <fullName evidence="2">Uncharacterized protein</fullName>
    </submittedName>
</protein>
<gene>
    <name evidence="2" type="ORF">B0T21DRAFT_119077</name>
</gene>
<dbReference type="AlphaFoldDB" id="A0AA40ELU3"/>
<accession>A0AA40ELU3</accession>